<organism evidence="1 2">
    <name type="scientific">Escherichia coli</name>
    <dbReference type="NCBI Taxonomy" id="562"/>
    <lineage>
        <taxon>Bacteria</taxon>
        <taxon>Pseudomonadati</taxon>
        <taxon>Pseudomonadota</taxon>
        <taxon>Gammaproteobacteria</taxon>
        <taxon>Enterobacterales</taxon>
        <taxon>Enterobacteriaceae</taxon>
        <taxon>Escherichia</taxon>
    </lineage>
</organism>
<dbReference type="RefSeq" id="WP_160471981.1">
    <property type="nucleotide sequence ID" value="NZ_CAJSGL010000027.1"/>
</dbReference>
<dbReference type="EMBL" id="CP057906">
    <property type="protein sequence ID" value="QMO41630.1"/>
    <property type="molecule type" value="Genomic_DNA"/>
</dbReference>
<protein>
    <submittedName>
        <fullName evidence="1">Uncharacterized protein</fullName>
    </submittedName>
</protein>
<dbReference type="AlphaFoldDB" id="A0A6L7C471"/>
<dbReference type="Proteomes" id="UP000514754">
    <property type="component" value="Chromosome"/>
</dbReference>
<sequence>MLFCFCEALSGFFTPVNFPVSIQQKRAYKAVHSYSKMSSPMALEKGIAEFITTDFFSEAARTALRDVAWRAGR</sequence>
<evidence type="ECO:0000313" key="2">
    <source>
        <dbReference type="Proteomes" id="UP000514754"/>
    </source>
</evidence>
<evidence type="ECO:0000313" key="1">
    <source>
        <dbReference type="EMBL" id="QMO41630.1"/>
    </source>
</evidence>
<accession>A0A6L7C471</accession>
<name>A0A6L7C471_ECOLX</name>
<proteinExistence type="predicted"/>
<gene>
    <name evidence="1" type="ORF">HVW43_15515</name>
</gene>
<reference evidence="1 2" key="1">
    <citation type="submission" date="2020-06" db="EMBL/GenBank/DDBJ databases">
        <title>REHAB project genomes.</title>
        <authorList>
            <person name="Shaw L.P."/>
        </authorList>
    </citation>
    <scope>NUCLEOTIDE SEQUENCE [LARGE SCALE GENOMIC DNA]</scope>
    <source>
        <strain evidence="1 2">RHB10-C12</strain>
    </source>
</reference>